<evidence type="ECO:0000256" key="5">
    <source>
        <dbReference type="ARBA" id="ARBA00023295"/>
    </source>
</evidence>
<feature type="domain" description="Glycosyl hydrolases family 2 sugar binding" evidence="7">
    <location>
        <begin position="29"/>
        <end position="221"/>
    </location>
</feature>
<dbReference type="Pfam" id="PF00703">
    <property type="entry name" value="Glyco_hydro_2"/>
    <property type="match status" value="1"/>
</dbReference>
<gene>
    <name evidence="8" type="ORF">TRIP_D440037</name>
</gene>
<dbReference type="InterPro" id="IPR006102">
    <property type="entry name" value="Ig-like_GH2"/>
</dbReference>
<dbReference type="PANTHER" id="PTHR46323:SF2">
    <property type="entry name" value="BETA-GALACTOSIDASE"/>
    <property type="match status" value="1"/>
</dbReference>
<sequence>MSNTKIFFFLFFLLLFYSFSFGQNKKIDLSGQWRFEMDRNNVGEDEKWYSKKLSDNIYLPGSMAENHKGDDVTLNTQWTASIYDSTFFYNPRLNKFHQPNNLKLPFWLTPVKYYVGTAWYQKDIIISKEWKNSRVILFLERPHTETRLWINDVEVGMQNSLSVPHQYEISKFLRKGKNTISLRIDNRIKEINVGKDSHSITDQTQGNWNGIVGKMELQSTPASYIEDLQVFPDLKNKKAVVKLSIAGNVSGTISLSAESFNSDKSHKINPVLKAFTVSGLSTPVEMELPMGDDFLKWNEFHPNLYKLTAILKTSKGTDIRETRFGMRDFTIEGKYFYVNGQKTILRGTVENCVFPLTGYPPMDKTSWERVFRICRSFGLNHMRFHSYCPPQAAFEAADIVGFYLQPEGPSWPNHGSSLGDGKPIDNYLWEEAQRISKTYGNYPSFCMFAIGNEPRGRWVPWVTKFVNYWKKEDNRRVYTGASVGGSWAWQPANQYHVKAGARGLNWERRPESDSDYSSKIDTVRQPYVSHETGQWCVFPDFTEIRKYTGVMKARNFELFREDLNDRNMGNLGQDFLMASGKLQALCYKNEIEKTFRTPEYAGFQLLSLNDYSGQGTALVGVLNAFWEEKGYINAQEFRKFCSPTVLLARMDKFVFKNNETLTAKIEVAHFGENPLKTRITNWKIKNEFGETIGSGKLPPQDIQIGNCQSLGKISFSLNLIGKAGKCNLEVSFAGINISNNWDFWVYPENLTMPDTTNIYITDKIDEKTKRILNEGGKVLLLIAGKVEQGKDVVQYMTPAFWNTSWFKMRPPHTVGTFINNYHPVFKDFPTDYYQNLQWWELVNRQQTMELNNFPADFQPIIQTIDTWFINRKLGMLFEANVDKGKIMVCSADLRSKLDQRIVARQLYYSILKYMNSNHFFPEYSLPLSLIDDLTHKQGERINIETKDAPDELKNKTL</sequence>
<evidence type="ECO:0000259" key="7">
    <source>
        <dbReference type="Pfam" id="PF02837"/>
    </source>
</evidence>
<dbReference type="Gene3D" id="2.60.40.10">
    <property type="entry name" value="Immunoglobulins"/>
    <property type="match status" value="1"/>
</dbReference>
<protein>
    <recommendedName>
        <fullName evidence="3">beta-galactosidase</fullName>
        <ecNumber evidence="3">3.2.1.23</ecNumber>
    </recommendedName>
</protein>
<reference evidence="8" key="1">
    <citation type="submission" date="2018-07" db="EMBL/GenBank/DDBJ databases">
        <authorList>
            <consortium name="Genoscope - CEA"/>
            <person name="William W."/>
        </authorList>
    </citation>
    <scope>NUCLEOTIDE SEQUENCE</scope>
    <source>
        <strain evidence="8">IK1</strain>
    </source>
</reference>
<dbReference type="InterPro" id="IPR006104">
    <property type="entry name" value="Glyco_hydro_2_N"/>
</dbReference>
<proteinExistence type="inferred from homology"/>
<accession>A0A653AIZ2</accession>
<dbReference type="GO" id="GO:0004565">
    <property type="term" value="F:beta-galactosidase activity"/>
    <property type="evidence" value="ECO:0007669"/>
    <property type="project" value="UniProtKB-EC"/>
</dbReference>
<comment type="similarity">
    <text evidence="2">Belongs to the glycosyl hydrolase 2 family.</text>
</comment>
<dbReference type="SUPFAM" id="SSF51445">
    <property type="entry name" value="(Trans)glycosidases"/>
    <property type="match status" value="1"/>
</dbReference>
<dbReference type="InterPro" id="IPR013783">
    <property type="entry name" value="Ig-like_fold"/>
</dbReference>
<name>A0A653AIZ2_9BACT</name>
<keyword evidence="5" id="KW-0326">Glycosidase</keyword>
<dbReference type="InterPro" id="IPR008979">
    <property type="entry name" value="Galactose-bd-like_sf"/>
</dbReference>
<dbReference type="InterPro" id="IPR017853">
    <property type="entry name" value="GH"/>
</dbReference>
<dbReference type="GO" id="GO:0009341">
    <property type="term" value="C:beta-galactosidase complex"/>
    <property type="evidence" value="ECO:0007669"/>
    <property type="project" value="TreeGrafter"/>
</dbReference>
<dbReference type="SUPFAM" id="SSF49303">
    <property type="entry name" value="beta-Galactosidase/glucuronidase domain"/>
    <property type="match status" value="1"/>
</dbReference>
<evidence type="ECO:0000256" key="4">
    <source>
        <dbReference type="ARBA" id="ARBA00022801"/>
    </source>
</evidence>
<comment type="catalytic activity">
    <reaction evidence="1">
        <text>Hydrolysis of terminal non-reducing beta-D-galactose residues in beta-D-galactosides.</text>
        <dbReference type="EC" id="3.2.1.23"/>
    </reaction>
</comment>
<dbReference type="SUPFAM" id="SSF49785">
    <property type="entry name" value="Galactose-binding domain-like"/>
    <property type="match status" value="1"/>
</dbReference>
<evidence type="ECO:0000259" key="6">
    <source>
        <dbReference type="Pfam" id="PF00703"/>
    </source>
</evidence>
<feature type="domain" description="Glycoside hydrolase family 2 immunoglobulin-like beta-sandwich" evidence="6">
    <location>
        <begin position="224"/>
        <end position="327"/>
    </location>
</feature>
<dbReference type="InterPro" id="IPR036156">
    <property type="entry name" value="Beta-gal/glucu_dom_sf"/>
</dbReference>
<dbReference type="InterPro" id="IPR050347">
    <property type="entry name" value="Bact_Beta-galactosidase"/>
</dbReference>
<organism evidence="8">
    <name type="scientific">uncultured Paludibacter sp</name>
    <dbReference type="NCBI Taxonomy" id="497635"/>
    <lineage>
        <taxon>Bacteria</taxon>
        <taxon>Pseudomonadati</taxon>
        <taxon>Bacteroidota</taxon>
        <taxon>Bacteroidia</taxon>
        <taxon>Bacteroidales</taxon>
        <taxon>Paludibacteraceae</taxon>
        <taxon>Paludibacter</taxon>
        <taxon>environmental samples</taxon>
    </lineage>
</organism>
<dbReference type="Gene3D" id="2.60.120.260">
    <property type="entry name" value="Galactose-binding domain-like"/>
    <property type="match status" value="1"/>
</dbReference>
<dbReference type="AlphaFoldDB" id="A0A653AIZ2"/>
<dbReference type="PANTHER" id="PTHR46323">
    <property type="entry name" value="BETA-GALACTOSIDASE"/>
    <property type="match status" value="1"/>
</dbReference>
<evidence type="ECO:0000256" key="2">
    <source>
        <dbReference type="ARBA" id="ARBA00007401"/>
    </source>
</evidence>
<evidence type="ECO:0000313" key="8">
    <source>
        <dbReference type="EMBL" id="VBB48019.1"/>
    </source>
</evidence>
<dbReference type="Gene3D" id="3.20.20.80">
    <property type="entry name" value="Glycosidases"/>
    <property type="match status" value="1"/>
</dbReference>
<dbReference type="EC" id="3.2.1.23" evidence="3"/>
<dbReference type="Pfam" id="PF02837">
    <property type="entry name" value="Glyco_hydro_2_N"/>
    <property type="match status" value="1"/>
</dbReference>
<evidence type="ECO:0000256" key="1">
    <source>
        <dbReference type="ARBA" id="ARBA00001412"/>
    </source>
</evidence>
<dbReference type="GO" id="GO:0005990">
    <property type="term" value="P:lactose catabolic process"/>
    <property type="evidence" value="ECO:0007669"/>
    <property type="project" value="TreeGrafter"/>
</dbReference>
<dbReference type="EMBL" id="UPXZ01000039">
    <property type="protein sequence ID" value="VBB48019.1"/>
    <property type="molecule type" value="Genomic_DNA"/>
</dbReference>
<keyword evidence="4" id="KW-0378">Hydrolase</keyword>
<evidence type="ECO:0000256" key="3">
    <source>
        <dbReference type="ARBA" id="ARBA00012756"/>
    </source>
</evidence>